<dbReference type="Proteomes" id="UP000470772">
    <property type="component" value="Unassembled WGS sequence"/>
</dbReference>
<dbReference type="AlphaFoldDB" id="A0A6A9QSB1"/>
<feature type="transmembrane region" description="Helical" evidence="1">
    <location>
        <begin position="7"/>
        <end position="25"/>
    </location>
</feature>
<gene>
    <name evidence="2" type="ORF">GC250_11755</name>
</gene>
<organism evidence="2 3">
    <name type="scientific">Sulfuracidifex metallicus DSM 6482 = JCM 9184</name>
    <dbReference type="NCBI Taxonomy" id="523847"/>
    <lineage>
        <taxon>Archaea</taxon>
        <taxon>Thermoproteota</taxon>
        <taxon>Thermoprotei</taxon>
        <taxon>Sulfolobales</taxon>
        <taxon>Sulfolobaceae</taxon>
        <taxon>Sulfuracidifex</taxon>
    </lineage>
</organism>
<keyword evidence="1" id="KW-0472">Membrane</keyword>
<dbReference type="EMBL" id="WGGD01000005">
    <property type="protein sequence ID" value="MUN30081.1"/>
    <property type="molecule type" value="Genomic_DNA"/>
</dbReference>
<dbReference type="RefSeq" id="WP_054839068.1">
    <property type="nucleotide sequence ID" value="NZ_BBBY01000036.1"/>
</dbReference>
<keyword evidence="1" id="KW-1133">Transmembrane helix</keyword>
<evidence type="ECO:0008006" key="4">
    <source>
        <dbReference type="Google" id="ProtNLM"/>
    </source>
</evidence>
<dbReference type="OrthoDB" id="381300at2157"/>
<name>A0A6A9QSB1_SULME</name>
<evidence type="ECO:0000313" key="2">
    <source>
        <dbReference type="EMBL" id="MUN30081.1"/>
    </source>
</evidence>
<keyword evidence="3" id="KW-1185">Reference proteome</keyword>
<evidence type="ECO:0000313" key="3">
    <source>
        <dbReference type="Proteomes" id="UP000470772"/>
    </source>
</evidence>
<accession>A0A6A9QSB1</accession>
<proteinExistence type="predicted"/>
<comment type="caution">
    <text evidence="2">The sequence shown here is derived from an EMBL/GenBank/DDBJ whole genome shotgun (WGS) entry which is preliminary data.</text>
</comment>
<reference evidence="2 3" key="1">
    <citation type="submission" date="2019-10" db="EMBL/GenBank/DDBJ databases">
        <title>Sequencing and Assembly of Multiple Reported Metal-Biooxidizing Members of the Extremely Thermoacidophilic Archaeal Family Sulfolobaceae.</title>
        <authorList>
            <person name="Counts J.A."/>
            <person name="Kelly R.M."/>
        </authorList>
    </citation>
    <scope>NUCLEOTIDE SEQUENCE [LARGE SCALE GENOMIC DNA]</scope>
    <source>
        <strain evidence="2 3">DSM 6482</strain>
    </source>
</reference>
<keyword evidence="1" id="KW-0812">Transmembrane</keyword>
<sequence>MKFRITYVILAIIAVIVIVGALFYIENNSFHVVIKPEYAEETFSPIGYKYIFNLTAYNKGPLPMSATLFFQVGYLNNSDHKLILENYTFPVSLGSGQELHQTIKVYLNVSKGYIIQNGVTTPINIYSMPQIEKIELTGYGEYGWRQDTSFNTAEITKITPLTWLTVPSPPNPAISGNIAFPSSVYTSGVKYLVSFNNTKSIFYPNISTYFTYMEFGFQKYSNHSDRAAGYVTLPFEIYNVTFYLHSSDFNKTIEYKNVEIIPGTSFQVPYAEGVTYNMTITIEGKGVNYTWYIYNMKYVP</sequence>
<protein>
    <recommendedName>
        <fullName evidence="4">DUF1616 domain-containing protein</fullName>
    </recommendedName>
</protein>
<evidence type="ECO:0000256" key="1">
    <source>
        <dbReference type="SAM" id="Phobius"/>
    </source>
</evidence>